<dbReference type="Pfam" id="PF05910">
    <property type="entry name" value="DUF868"/>
    <property type="match status" value="1"/>
</dbReference>
<reference evidence="1 2" key="1">
    <citation type="submission" date="2024-04" db="EMBL/GenBank/DDBJ databases">
        <title>Genome assembly C_amara_ONT_v2.</title>
        <authorList>
            <person name="Yant L."/>
            <person name="Moore C."/>
            <person name="Slenker M."/>
        </authorList>
    </citation>
    <scope>NUCLEOTIDE SEQUENCE [LARGE SCALE GENOMIC DNA]</scope>
    <source>
        <tissue evidence="1">Leaf</tissue>
    </source>
</reference>
<dbReference type="PANTHER" id="PTHR31972">
    <property type="entry name" value="EXPRESSED PROTEIN"/>
    <property type="match status" value="1"/>
</dbReference>
<gene>
    <name evidence="1" type="ORF">V5N11_016452</name>
</gene>
<evidence type="ECO:0000313" key="2">
    <source>
        <dbReference type="Proteomes" id="UP001558713"/>
    </source>
</evidence>
<evidence type="ECO:0000313" key="1">
    <source>
        <dbReference type="EMBL" id="KAL1205112.1"/>
    </source>
</evidence>
<dbReference type="AlphaFoldDB" id="A0ABD1AE90"/>
<dbReference type="EMBL" id="JBANAX010000525">
    <property type="protein sequence ID" value="KAL1205112.1"/>
    <property type="molecule type" value="Genomic_DNA"/>
</dbReference>
<dbReference type="PANTHER" id="PTHR31972:SF74">
    <property type="entry name" value="EXPRESSED PROTEIN"/>
    <property type="match status" value="1"/>
</dbReference>
<dbReference type="Proteomes" id="UP001558713">
    <property type="component" value="Unassembled WGS sequence"/>
</dbReference>
<comment type="caution">
    <text evidence="1">The sequence shown here is derived from an EMBL/GenBank/DDBJ whole genome shotgun (WGS) entry which is preliminary data.</text>
</comment>
<sequence>MTVIGCYNLELMTLVTKVFVKSRLSLGCSLNEKSLEAYSCNIDVFWDLSSAKFGLGPEDLGGFYVGVAVDKGMFFLLGDMKREAFKKKNASP</sequence>
<name>A0ABD1AE90_CARAN</name>
<accession>A0ABD1AE90</accession>
<protein>
    <submittedName>
        <fullName evidence="1">Uncharacterized protein</fullName>
    </submittedName>
</protein>
<proteinExistence type="predicted"/>
<dbReference type="InterPro" id="IPR008586">
    <property type="entry name" value="DUF868_pln"/>
</dbReference>
<organism evidence="1 2">
    <name type="scientific">Cardamine amara subsp. amara</name>
    <dbReference type="NCBI Taxonomy" id="228776"/>
    <lineage>
        <taxon>Eukaryota</taxon>
        <taxon>Viridiplantae</taxon>
        <taxon>Streptophyta</taxon>
        <taxon>Embryophyta</taxon>
        <taxon>Tracheophyta</taxon>
        <taxon>Spermatophyta</taxon>
        <taxon>Magnoliopsida</taxon>
        <taxon>eudicotyledons</taxon>
        <taxon>Gunneridae</taxon>
        <taxon>Pentapetalae</taxon>
        <taxon>rosids</taxon>
        <taxon>malvids</taxon>
        <taxon>Brassicales</taxon>
        <taxon>Brassicaceae</taxon>
        <taxon>Cardamineae</taxon>
        <taxon>Cardamine</taxon>
    </lineage>
</organism>
<keyword evidence="2" id="KW-1185">Reference proteome</keyword>